<feature type="region of interest" description="Disordered" evidence="1">
    <location>
        <begin position="503"/>
        <end position="625"/>
    </location>
</feature>
<keyword evidence="2" id="KW-1133">Transmembrane helix</keyword>
<organism evidence="3 4">
    <name type="scientific">Marasmius crinis-equi</name>
    <dbReference type="NCBI Taxonomy" id="585013"/>
    <lineage>
        <taxon>Eukaryota</taxon>
        <taxon>Fungi</taxon>
        <taxon>Dikarya</taxon>
        <taxon>Basidiomycota</taxon>
        <taxon>Agaricomycotina</taxon>
        <taxon>Agaricomycetes</taxon>
        <taxon>Agaricomycetidae</taxon>
        <taxon>Agaricales</taxon>
        <taxon>Marasmiineae</taxon>
        <taxon>Marasmiaceae</taxon>
        <taxon>Marasmius</taxon>
    </lineage>
</organism>
<reference evidence="3 4" key="1">
    <citation type="submission" date="2024-02" db="EMBL/GenBank/DDBJ databases">
        <title>A draft genome for the cacao thread blight pathogen Marasmius crinis-equi.</title>
        <authorList>
            <person name="Cohen S.P."/>
            <person name="Baruah I.K."/>
            <person name="Amoako-Attah I."/>
            <person name="Bukari Y."/>
            <person name="Meinhardt L.W."/>
            <person name="Bailey B.A."/>
        </authorList>
    </citation>
    <scope>NUCLEOTIDE SEQUENCE [LARGE SCALE GENOMIC DNA]</scope>
    <source>
        <strain evidence="3 4">GH-76</strain>
    </source>
</reference>
<feature type="transmembrane region" description="Helical" evidence="2">
    <location>
        <begin position="261"/>
        <end position="282"/>
    </location>
</feature>
<comment type="caution">
    <text evidence="3">The sequence shown here is derived from an EMBL/GenBank/DDBJ whole genome shotgun (WGS) entry which is preliminary data.</text>
</comment>
<dbReference type="PANTHER" id="PTHR34391">
    <property type="entry name" value="UPF0658 GOLGI APPARATUS MEMBRANE PROTEIN C1952.10C-RELATED"/>
    <property type="match status" value="1"/>
</dbReference>
<dbReference type="InterPro" id="IPR040410">
    <property type="entry name" value="UPF0658_Golgi"/>
</dbReference>
<keyword evidence="2" id="KW-0812">Transmembrane</keyword>
<protein>
    <submittedName>
        <fullName evidence="3">Uncharacterized protein</fullName>
    </submittedName>
</protein>
<feature type="transmembrane region" description="Helical" evidence="2">
    <location>
        <begin position="203"/>
        <end position="223"/>
    </location>
</feature>
<name>A0ABR3EUX6_9AGAR</name>
<feature type="transmembrane region" description="Helical" evidence="2">
    <location>
        <begin position="179"/>
        <end position="196"/>
    </location>
</feature>
<keyword evidence="4" id="KW-1185">Reference proteome</keyword>
<feature type="transmembrane region" description="Helical" evidence="2">
    <location>
        <begin position="323"/>
        <end position="345"/>
    </location>
</feature>
<feature type="transmembrane region" description="Helical" evidence="2">
    <location>
        <begin position="425"/>
        <end position="448"/>
    </location>
</feature>
<accession>A0ABR3EUX6</accession>
<gene>
    <name evidence="3" type="ORF">V5O48_015306</name>
</gene>
<dbReference type="Proteomes" id="UP001465976">
    <property type="component" value="Unassembled WGS sequence"/>
</dbReference>
<dbReference type="EMBL" id="JBAHYK010001808">
    <property type="protein sequence ID" value="KAL0566699.1"/>
    <property type="molecule type" value="Genomic_DNA"/>
</dbReference>
<keyword evidence="2" id="KW-0472">Membrane</keyword>
<feature type="transmembrane region" description="Helical" evidence="2">
    <location>
        <begin position="393"/>
        <end position="413"/>
    </location>
</feature>
<sequence>MPLPARIRVKRRLKAAVARITRNRLTFSFFLFSFFHCFAQGIVQLFQFKLDAQYGYFFSLINNEAQIDPRAHADLQEHRDHFQLTVCTNIPHNGNDCYPVFDANYDISAIIGSQSSSGSRGILVEDMVLLHNVSLLRNSTNDDGVILRTPTNEISLSEQCIKTLLLPLQRTQNARREDVAFVILQFWLLGIAMMAIKYDYVPHILAGLGTRIILTAWSAYALWRSPHDHRVYSNLIEMSGTPCSVEIFTRYFETRANYEAWSLPTVLLLLLTFYICLSSVLLKVCADEATYQYEGHSAMGQRYNVEFLNRVGASPKIVKINRYFMGVRVCLQLEAFVLLTAAGLWTDQVINTYIHPITHSFKLFVGTAITWMIVLVPWVALGWYGIRYEHRTAMLLFIVVAFVFLTCSSVMFYSDVYRWTYYTWPNFACYVTASLILLIASFILGILCRMNFGQGLSQYLHTEVASSSSGPHKALPTGSSPPHLSEISTAQPLPTSAITEKARSPFADPDDQDTESGSSPSELTDVTTNGVRSSMASTPELRGFGSPFTPVEELISEGSSRSSSPPPSINRSSTSHSALRSPEPISPFHSRSSRMSFPSVARTPTPSSAAPSYSNPFYSRRYTGTGTVISDDSYDTLPSYHTVQRIYTPPHLRGSNNPPLAIRSLPPLPPVAVSESEEILP</sequence>
<proteinExistence type="predicted"/>
<feature type="compositionally biased region" description="Low complexity" evidence="1">
    <location>
        <begin position="598"/>
        <end position="616"/>
    </location>
</feature>
<dbReference type="PANTHER" id="PTHR34391:SF2">
    <property type="entry name" value="TRP C-TERMINAL DOMAIN-CONTAINING PROTEIN"/>
    <property type="match status" value="1"/>
</dbReference>
<feature type="transmembrane region" description="Helical" evidence="2">
    <location>
        <begin position="365"/>
        <end position="386"/>
    </location>
</feature>
<evidence type="ECO:0000256" key="2">
    <source>
        <dbReference type="SAM" id="Phobius"/>
    </source>
</evidence>
<feature type="compositionally biased region" description="Low complexity" evidence="1">
    <location>
        <begin position="556"/>
        <end position="575"/>
    </location>
</feature>
<evidence type="ECO:0000256" key="1">
    <source>
        <dbReference type="SAM" id="MobiDB-lite"/>
    </source>
</evidence>
<feature type="region of interest" description="Disordered" evidence="1">
    <location>
        <begin position="649"/>
        <end position="681"/>
    </location>
</feature>
<evidence type="ECO:0000313" key="3">
    <source>
        <dbReference type="EMBL" id="KAL0566699.1"/>
    </source>
</evidence>
<evidence type="ECO:0000313" key="4">
    <source>
        <dbReference type="Proteomes" id="UP001465976"/>
    </source>
</evidence>
<feature type="compositionally biased region" description="Polar residues" evidence="1">
    <location>
        <begin position="515"/>
        <end position="537"/>
    </location>
</feature>